<dbReference type="Gene3D" id="1.10.3720.10">
    <property type="entry name" value="MetI-like"/>
    <property type="match status" value="1"/>
</dbReference>
<keyword evidence="4 7" id="KW-0812">Transmembrane</keyword>
<dbReference type="Proteomes" id="UP001652409">
    <property type="component" value="Unassembled WGS sequence"/>
</dbReference>
<dbReference type="PANTHER" id="PTHR43744">
    <property type="entry name" value="ABC TRANSPORTER PERMEASE PROTEIN MG189-RELATED-RELATED"/>
    <property type="match status" value="1"/>
</dbReference>
<feature type="transmembrane region" description="Helical" evidence="7">
    <location>
        <begin position="184"/>
        <end position="209"/>
    </location>
</feature>
<reference evidence="9 10" key="1">
    <citation type="journal article" date="2021" name="ISME Commun">
        <title>Automated analysis of genomic sequences facilitates high-throughput and comprehensive description of bacteria.</title>
        <authorList>
            <person name="Hitch T.C.A."/>
        </authorList>
    </citation>
    <scope>NUCLEOTIDE SEQUENCE [LARGE SCALE GENOMIC DNA]</scope>
    <source>
        <strain evidence="9 10">Sanger_23</strain>
    </source>
</reference>
<keyword evidence="5 7" id="KW-1133">Transmembrane helix</keyword>
<evidence type="ECO:0000256" key="6">
    <source>
        <dbReference type="ARBA" id="ARBA00023136"/>
    </source>
</evidence>
<proteinExistence type="inferred from homology"/>
<accession>A0ABT2TZ74</accession>
<dbReference type="CDD" id="cd06261">
    <property type="entry name" value="TM_PBP2"/>
    <property type="match status" value="1"/>
</dbReference>
<feature type="domain" description="ABC transmembrane type-1" evidence="8">
    <location>
        <begin position="70"/>
        <end position="263"/>
    </location>
</feature>
<gene>
    <name evidence="9" type="ORF">OCV61_17290</name>
</gene>
<evidence type="ECO:0000256" key="7">
    <source>
        <dbReference type="RuleBase" id="RU363032"/>
    </source>
</evidence>
<evidence type="ECO:0000256" key="1">
    <source>
        <dbReference type="ARBA" id="ARBA00004651"/>
    </source>
</evidence>
<feature type="transmembrane region" description="Helical" evidence="7">
    <location>
        <begin position="12"/>
        <end position="33"/>
    </location>
</feature>
<keyword evidence="3" id="KW-1003">Cell membrane</keyword>
<evidence type="ECO:0000256" key="2">
    <source>
        <dbReference type="ARBA" id="ARBA00022448"/>
    </source>
</evidence>
<feature type="transmembrane region" description="Helical" evidence="7">
    <location>
        <begin position="242"/>
        <end position="263"/>
    </location>
</feature>
<dbReference type="EMBL" id="JAOQJL010000052">
    <property type="protein sequence ID" value="MCU6767126.1"/>
    <property type="molecule type" value="Genomic_DNA"/>
</dbReference>
<evidence type="ECO:0000259" key="8">
    <source>
        <dbReference type="PROSITE" id="PS50928"/>
    </source>
</evidence>
<evidence type="ECO:0000256" key="5">
    <source>
        <dbReference type="ARBA" id="ARBA00022989"/>
    </source>
</evidence>
<dbReference type="PANTHER" id="PTHR43744:SF12">
    <property type="entry name" value="ABC TRANSPORTER PERMEASE PROTEIN MG189-RELATED"/>
    <property type="match status" value="1"/>
</dbReference>
<comment type="subcellular location">
    <subcellularLocation>
        <location evidence="1 7">Cell membrane</location>
        <topology evidence="1 7">Multi-pass membrane protein</topology>
    </subcellularLocation>
</comment>
<keyword evidence="2 7" id="KW-0813">Transport</keyword>
<dbReference type="InterPro" id="IPR035906">
    <property type="entry name" value="MetI-like_sf"/>
</dbReference>
<keyword evidence="10" id="KW-1185">Reference proteome</keyword>
<feature type="transmembrane region" description="Helical" evidence="7">
    <location>
        <begin position="140"/>
        <end position="163"/>
    </location>
</feature>
<feature type="transmembrane region" description="Helical" evidence="7">
    <location>
        <begin position="69"/>
        <end position="95"/>
    </location>
</feature>
<sequence length="278" mass="31189">MRKKKTYGKSSFLLTVLLLVYIFPFFLVLINSFKSKRDVVKNPLSLIGEEGFCPENYLLALKRMDFWNVFLNSLLITVVSVLLIVLFSSMTAYLFARCKWKINKLFFSLMILSMVIPFQVLMIPIVSVYGSVLHVLNSRLTLICMHVGFGVSMGTFMFHGAIVSSIPLELEEAAKIDGASRMKIYRSVVLPLLKPTVVTLVIIDSLAIWNDYLLPSLVLVKKELYTLPIAAQSFHGDFSSDYGLMMAGMVMSVIPILILYFILQKHIIEGVVAGAVKG</sequence>
<organism evidence="9 10">
    <name type="scientific">Blautia ammoniilytica</name>
    <dbReference type="NCBI Taxonomy" id="2981782"/>
    <lineage>
        <taxon>Bacteria</taxon>
        <taxon>Bacillati</taxon>
        <taxon>Bacillota</taxon>
        <taxon>Clostridia</taxon>
        <taxon>Lachnospirales</taxon>
        <taxon>Lachnospiraceae</taxon>
        <taxon>Blautia</taxon>
    </lineage>
</organism>
<dbReference type="Pfam" id="PF00528">
    <property type="entry name" value="BPD_transp_1"/>
    <property type="match status" value="1"/>
</dbReference>
<dbReference type="RefSeq" id="WP_158422811.1">
    <property type="nucleotide sequence ID" value="NZ_JAOQJL010000052.1"/>
</dbReference>
<dbReference type="SUPFAM" id="SSF161098">
    <property type="entry name" value="MetI-like"/>
    <property type="match status" value="1"/>
</dbReference>
<comment type="similarity">
    <text evidence="7">Belongs to the binding-protein-dependent transport system permease family.</text>
</comment>
<keyword evidence="6 7" id="KW-0472">Membrane</keyword>
<comment type="caution">
    <text evidence="9">The sequence shown here is derived from an EMBL/GenBank/DDBJ whole genome shotgun (WGS) entry which is preliminary data.</text>
</comment>
<feature type="transmembrane region" description="Helical" evidence="7">
    <location>
        <begin position="107"/>
        <end position="128"/>
    </location>
</feature>
<dbReference type="InterPro" id="IPR000515">
    <property type="entry name" value="MetI-like"/>
</dbReference>
<name>A0ABT2TZ74_9FIRM</name>
<dbReference type="PROSITE" id="PS50928">
    <property type="entry name" value="ABC_TM1"/>
    <property type="match status" value="1"/>
</dbReference>
<evidence type="ECO:0000313" key="9">
    <source>
        <dbReference type="EMBL" id="MCU6767126.1"/>
    </source>
</evidence>
<protein>
    <submittedName>
        <fullName evidence="9">Carbohydrate ABC transporter permease</fullName>
    </submittedName>
</protein>
<evidence type="ECO:0000256" key="3">
    <source>
        <dbReference type="ARBA" id="ARBA00022475"/>
    </source>
</evidence>
<evidence type="ECO:0000313" key="10">
    <source>
        <dbReference type="Proteomes" id="UP001652409"/>
    </source>
</evidence>
<evidence type="ECO:0000256" key="4">
    <source>
        <dbReference type="ARBA" id="ARBA00022692"/>
    </source>
</evidence>